<feature type="domain" description="TssC1 C-terminal" evidence="2">
    <location>
        <begin position="377"/>
        <end position="485"/>
    </location>
</feature>
<evidence type="ECO:0000259" key="1">
    <source>
        <dbReference type="Pfam" id="PF05943"/>
    </source>
</evidence>
<proteinExistence type="predicted"/>
<dbReference type="PANTHER" id="PTHR35565:SF3">
    <property type="entry name" value="TYPE VI SECRETION SYSTEM SHEATH PROTEIN TSSC1"/>
    <property type="match status" value="1"/>
</dbReference>
<dbReference type="PATRIC" id="fig|298794.3.peg.1411"/>
<keyword evidence="4" id="KW-1185">Reference proteome</keyword>
<dbReference type="InterPro" id="IPR044031">
    <property type="entry name" value="TssC1_N"/>
</dbReference>
<comment type="caution">
    <text evidence="3">The sequence shown here is derived from an EMBL/GenBank/DDBJ whole genome shotgun (WGS) entry which is preliminary data.</text>
</comment>
<accession>A0A0J6SIX4</accession>
<evidence type="ECO:0008006" key="5">
    <source>
        <dbReference type="Google" id="ProtNLM"/>
    </source>
</evidence>
<organism evidence="3 4">
    <name type="scientific">Methylobacterium variabile</name>
    <dbReference type="NCBI Taxonomy" id="298794"/>
    <lineage>
        <taxon>Bacteria</taxon>
        <taxon>Pseudomonadati</taxon>
        <taxon>Pseudomonadota</taxon>
        <taxon>Alphaproteobacteria</taxon>
        <taxon>Hyphomicrobiales</taxon>
        <taxon>Methylobacteriaceae</taxon>
        <taxon>Methylobacterium</taxon>
    </lineage>
</organism>
<evidence type="ECO:0000313" key="4">
    <source>
        <dbReference type="Proteomes" id="UP000035955"/>
    </source>
</evidence>
<evidence type="ECO:0000313" key="3">
    <source>
        <dbReference type="EMBL" id="KMO33554.1"/>
    </source>
</evidence>
<protein>
    <recommendedName>
        <fullName evidence="5">Type VI secretion protein</fullName>
    </recommendedName>
</protein>
<dbReference type="InterPro" id="IPR044032">
    <property type="entry name" value="TssC1_C"/>
</dbReference>
<dbReference type="PANTHER" id="PTHR35565">
    <property type="entry name" value="CYTOPLASMIC PROTEIN-RELATED"/>
    <property type="match status" value="1"/>
</dbReference>
<dbReference type="EMBL" id="LABY01000150">
    <property type="protein sequence ID" value="KMO33554.1"/>
    <property type="molecule type" value="Genomic_DNA"/>
</dbReference>
<gene>
    <name evidence="3" type="ORF">VQ02_20390</name>
</gene>
<dbReference type="Proteomes" id="UP000035955">
    <property type="component" value="Unassembled WGS sequence"/>
</dbReference>
<reference evidence="3 4" key="1">
    <citation type="submission" date="2015-03" db="EMBL/GenBank/DDBJ databases">
        <title>Genome sequencing of Methylobacterium variabile DSM 16961.</title>
        <authorList>
            <person name="Chaudhry V."/>
            <person name="Patil P.B."/>
        </authorList>
    </citation>
    <scope>NUCLEOTIDE SEQUENCE [LARGE SCALE GENOMIC DNA]</scope>
    <source>
        <strain evidence="3 4">DSM 16961</strain>
    </source>
</reference>
<dbReference type="InterPro" id="IPR010269">
    <property type="entry name" value="T6SS_TssC-like"/>
</dbReference>
<name>A0A0J6SIX4_9HYPH</name>
<sequence length="494" mass="54152">MLAGRHSRPGGEPAGHALARFLDTDAGALARWFGPEAAAMLRRHPERLRGWLDRDIAAIDRLLSAQLDAVLHHPRLQRLEGSWRGLAWLLGRFEPDRRLKVTLLSATWRELERDLTRTIEFDQSQLFRKIYENEFGQAGGEPFGLLVVDHEVRHRPERREPGAPAPVDDVTVAGGLADIAAAAFVPTVLAASPALLGVDRFADLALSHDVTALLNGQDHRRWRVLASREEARFLCATMPRILARAPWSRAIASRWYVEDAPGPAERTWFVAGYAFAAVVGRAVLTYGWPADVRGVDTDRVGGGLVLDLPHEDFVFGAETRWARAPVDLALTDRQERDLVDAGFMPLNTLPHGGAAFASVRSLQANPPDAPDREPTSAQANRRVSAQISAMLCVSRFAHYVKVLGRELTGSLVDAEAIERRLGRWLAGYTNLSAGASAESRARYPLLSSAVQVREMPGRPGSYGCVVHLQPSYQLDDVSTTFRLVTGFAAAGAAR</sequence>
<dbReference type="AlphaFoldDB" id="A0A0J6SIX4"/>
<feature type="domain" description="TssC1 N-terminal" evidence="1">
    <location>
        <begin position="53"/>
        <end position="363"/>
    </location>
</feature>
<dbReference type="Pfam" id="PF05943">
    <property type="entry name" value="VipB"/>
    <property type="match status" value="1"/>
</dbReference>
<dbReference type="NCBIfam" id="TIGR03355">
    <property type="entry name" value="VI_chp_2"/>
    <property type="match status" value="1"/>
</dbReference>
<dbReference type="Pfam" id="PF18945">
    <property type="entry name" value="VipB_2"/>
    <property type="match status" value="1"/>
</dbReference>
<evidence type="ECO:0000259" key="2">
    <source>
        <dbReference type="Pfam" id="PF18945"/>
    </source>
</evidence>